<evidence type="ECO:0000256" key="1">
    <source>
        <dbReference type="SAM" id="Phobius"/>
    </source>
</evidence>
<sequence>MDNNLQLTELLKGQPHQSIACGGVNFLILGTAHVSQKSADVVKSLIDTKSFDTIAIELDEIRFQAITDQNRYRNMDLISIIKNKQTGLIATNLAMSAYQKRLADQLGVEPGAEMKQAIKSAQEHGLTLWKIDRSVGITMKRTWRSLRFLEKVNLLFGFGGFFDKEQISEQEIEKLKSGDMLESTFNEFSENSESLFKSLIDERDQFMAARLQQAVENNPENKPQNVLVIIGAGHLKGLHNYMQEPIDTNQTINKLNTLPPKSIWLKSLPWLITAIILFGFAWGFATNKELGMDMIKTWFIYNGVLSGIGALIAGAHPITIIAAMLAAPFTSLNPTIAAGMVAALVETMIRKPKVHDFEALQTDAMQLKGWWKNPVTRILLIFVLTNVGSAIATWVSGFKIFNQLI</sequence>
<dbReference type="InterPro" id="IPR005230">
    <property type="entry name" value="TraB_bac"/>
</dbReference>
<evidence type="ECO:0000313" key="3">
    <source>
        <dbReference type="Proteomes" id="UP000295724"/>
    </source>
</evidence>
<name>A0A4R6XJZ2_9GAMM</name>
<gene>
    <name evidence="2" type="ORF">C8D91_2805</name>
</gene>
<keyword evidence="1" id="KW-1133">Transmembrane helix</keyword>
<feature type="transmembrane region" description="Helical" evidence="1">
    <location>
        <begin position="321"/>
        <end position="345"/>
    </location>
</feature>
<proteinExistence type="predicted"/>
<feature type="transmembrane region" description="Helical" evidence="1">
    <location>
        <begin position="297"/>
        <end position="315"/>
    </location>
</feature>
<dbReference type="InterPro" id="IPR002816">
    <property type="entry name" value="TraB/PrgY/GumN_fam"/>
</dbReference>
<accession>A0A4R6XJZ2</accession>
<dbReference type="EMBL" id="SNZB01000008">
    <property type="protein sequence ID" value="TDR16278.1"/>
    <property type="molecule type" value="Genomic_DNA"/>
</dbReference>
<dbReference type="Proteomes" id="UP000295724">
    <property type="component" value="Unassembled WGS sequence"/>
</dbReference>
<comment type="caution">
    <text evidence="2">The sequence shown here is derived from an EMBL/GenBank/DDBJ whole genome shotgun (WGS) entry which is preliminary data.</text>
</comment>
<feature type="transmembrane region" description="Helical" evidence="1">
    <location>
        <begin position="263"/>
        <end position="285"/>
    </location>
</feature>
<dbReference type="RefSeq" id="WP_099020172.1">
    <property type="nucleotide sequence ID" value="NZ_NIHB01000006.1"/>
</dbReference>
<dbReference type="AlphaFoldDB" id="A0A4R6XJZ2"/>
<reference evidence="2 3" key="1">
    <citation type="submission" date="2019-03" db="EMBL/GenBank/DDBJ databases">
        <title>Genomic Encyclopedia of Type Strains, Phase IV (KMG-IV): sequencing the most valuable type-strain genomes for metagenomic binning, comparative biology and taxonomic classification.</title>
        <authorList>
            <person name="Goeker M."/>
        </authorList>
    </citation>
    <scope>NUCLEOTIDE SEQUENCE [LARGE SCALE GENOMIC DNA]</scope>
    <source>
        <strain evidence="2 3">DSM 25488</strain>
    </source>
</reference>
<dbReference type="CDD" id="cd14726">
    <property type="entry name" value="TraB_PrgY-like"/>
    <property type="match status" value="1"/>
</dbReference>
<keyword evidence="1" id="KW-0472">Membrane</keyword>
<protein>
    <submittedName>
        <fullName evidence="2">Pheromone shutdown-related protein TraB</fullName>
    </submittedName>
</protein>
<keyword evidence="3" id="KW-1185">Reference proteome</keyword>
<keyword evidence="1" id="KW-0812">Transmembrane</keyword>
<feature type="transmembrane region" description="Helical" evidence="1">
    <location>
        <begin position="378"/>
        <end position="401"/>
    </location>
</feature>
<dbReference type="NCBIfam" id="TIGR00261">
    <property type="entry name" value="traB"/>
    <property type="match status" value="1"/>
</dbReference>
<dbReference type="OrthoDB" id="9809330at2"/>
<dbReference type="PANTHER" id="PTHR21530:SF7">
    <property type="entry name" value="TRAB DOMAIN-CONTAINING PROTEIN"/>
    <property type="match status" value="1"/>
</dbReference>
<dbReference type="PANTHER" id="PTHR21530">
    <property type="entry name" value="PHEROMONE SHUTDOWN PROTEIN"/>
    <property type="match status" value="1"/>
</dbReference>
<organism evidence="2 3">
    <name type="scientific">Marinicella litoralis</name>
    <dbReference type="NCBI Taxonomy" id="644220"/>
    <lineage>
        <taxon>Bacteria</taxon>
        <taxon>Pseudomonadati</taxon>
        <taxon>Pseudomonadota</taxon>
        <taxon>Gammaproteobacteria</taxon>
        <taxon>Lysobacterales</taxon>
        <taxon>Marinicellaceae</taxon>
        <taxon>Marinicella</taxon>
    </lineage>
</organism>
<dbReference type="Pfam" id="PF01963">
    <property type="entry name" value="TraB_PrgY_gumN"/>
    <property type="match status" value="1"/>
</dbReference>
<evidence type="ECO:0000313" key="2">
    <source>
        <dbReference type="EMBL" id="TDR16278.1"/>
    </source>
</evidence>
<dbReference type="InterPro" id="IPR046345">
    <property type="entry name" value="TraB_PrgY-like"/>
</dbReference>